<dbReference type="GO" id="GO:0009398">
    <property type="term" value="P:FMN biosynthetic process"/>
    <property type="evidence" value="ECO:0007669"/>
    <property type="project" value="TreeGrafter"/>
</dbReference>
<dbReference type="GO" id="GO:0009231">
    <property type="term" value="P:riboflavin biosynthetic process"/>
    <property type="evidence" value="ECO:0007669"/>
    <property type="project" value="InterPro"/>
</dbReference>
<keyword evidence="7" id="KW-0288">FMN</keyword>
<dbReference type="GO" id="GO:0005739">
    <property type="term" value="C:mitochondrion"/>
    <property type="evidence" value="ECO:0007669"/>
    <property type="project" value="TreeGrafter"/>
</dbReference>
<name>A0AAN7WFC0_9SACH</name>
<evidence type="ECO:0000256" key="10">
    <source>
        <dbReference type="ARBA" id="ARBA00022840"/>
    </source>
</evidence>
<dbReference type="EC" id="2.7.1.26" evidence="4"/>
<evidence type="ECO:0000256" key="4">
    <source>
        <dbReference type="ARBA" id="ARBA00012105"/>
    </source>
</evidence>
<comment type="similarity">
    <text evidence="3">Belongs to the flavokinase family.</text>
</comment>
<dbReference type="InterPro" id="IPR015865">
    <property type="entry name" value="Riboflavin_kinase_bac/euk"/>
</dbReference>
<evidence type="ECO:0000256" key="6">
    <source>
        <dbReference type="ARBA" id="ARBA00022630"/>
    </source>
</evidence>
<evidence type="ECO:0000256" key="1">
    <source>
        <dbReference type="ARBA" id="ARBA00003572"/>
    </source>
</evidence>
<comment type="function">
    <text evidence="1">Catalyzes the phosphorylation of riboflavin (vitamin B2) to form flavin mononucleotide (FMN) coenzyme.</text>
</comment>
<evidence type="ECO:0000256" key="11">
    <source>
        <dbReference type="ARBA" id="ARBA00029960"/>
    </source>
</evidence>
<sequence>MRPSDIPIPKSPQNPYPIVTDKYCDIVCGFGRGSSELGIPTANVAIEDLSCDINKLEYGVYFGFAHLSPIKNKKDEIIKRNDGRDVIYNYGNKLNPNNNDLDILPVVLSIGKNPFYGNEFKTVEIHILHRFYSDFYGATIKFNILGYIRPELDYTSVEALINDINIDIEIAKKSLQTPEYSIYKRQLED</sequence>
<keyword evidence="10" id="KW-0067">ATP-binding</keyword>
<gene>
    <name evidence="13" type="ORF">RI543_004266</name>
</gene>
<dbReference type="SMART" id="SM00904">
    <property type="entry name" value="Flavokinase"/>
    <property type="match status" value="1"/>
</dbReference>
<dbReference type="InterPro" id="IPR023468">
    <property type="entry name" value="Riboflavin_kinase"/>
</dbReference>
<dbReference type="EMBL" id="JAWIZZ010000053">
    <property type="protein sequence ID" value="KAK5778598.1"/>
    <property type="molecule type" value="Genomic_DNA"/>
</dbReference>
<dbReference type="PANTHER" id="PTHR22749:SF6">
    <property type="entry name" value="RIBOFLAVIN KINASE"/>
    <property type="match status" value="1"/>
</dbReference>
<dbReference type="GO" id="GO:0008531">
    <property type="term" value="F:riboflavin kinase activity"/>
    <property type="evidence" value="ECO:0007669"/>
    <property type="project" value="UniProtKB-EC"/>
</dbReference>
<evidence type="ECO:0000313" key="13">
    <source>
        <dbReference type="EMBL" id="KAK5778598.1"/>
    </source>
</evidence>
<evidence type="ECO:0000256" key="3">
    <source>
        <dbReference type="ARBA" id="ARBA00010108"/>
    </source>
</evidence>
<dbReference type="Gene3D" id="2.40.30.30">
    <property type="entry name" value="Riboflavin kinase-like"/>
    <property type="match status" value="1"/>
</dbReference>
<evidence type="ECO:0000259" key="12">
    <source>
        <dbReference type="SMART" id="SM00904"/>
    </source>
</evidence>
<evidence type="ECO:0000256" key="2">
    <source>
        <dbReference type="ARBA" id="ARBA00005201"/>
    </source>
</evidence>
<dbReference type="Pfam" id="PF01687">
    <property type="entry name" value="Flavokinase"/>
    <property type="match status" value="1"/>
</dbReference>
<accession>A0AAN7WFC0</accession>
<reference evidence="14" key="1">
    <citation type="submission" date="2023-07" db="EMBL/GenBank/DDBJ databases">
        <title>A draft genome of Kazachstania heterogenica Y-27499.</title>
        <authorList>
            <person name="Donic C."/>
            <person name="Kralova J.S."/>
            <person name="Fidel L."/>
            <person name="Ben-Dor S."/>
            <person name="Jung S."/>
        </authorList>
    </citation>
    <scope>NUCLEOTIDE SEQUENCE [LARGE SCALE GENOMIC DNA]</scope>
    <source>
        <strain evidence="14">Y27499</strain>
    </source>
</reference>
<evidence type="ECO:0000256" key="9">
    <source>
        <dbReference type="ARBA" id="ARBA00022741"/>
    </source>
</evidence>
<dbReference type="PANTHER" id="PTHR22749">
    <property type="entry name" value="RIBOFLAVIN KINASE/FMN ADENYLYLTRANSFERASE"/>
    <property type="match status" value="1"/>
</dbReference>
<dbReference type="AlphaFoldDB" id="A0AAN7WFC0"/>
<keyword evidence="8" id="KW-0808">Transferase</keyword>
<proteinExistence type="inferred from homology"/>
<dbReference type="GO" id="GO:0005524">
    <property type="term" value="F:ATP binding"/>
    <property type="evidence" value="ECO:0007669"/>
    <property type="project" value="UniProtKB-KW"/>
</dbReference>
<evidence type="ECO:0000256" key="8">
    <source>
        <dbReference type="ARBA" id="ARBA00022679"/>
    </source>
</evidence>
<comment type="pathway">
    <text evidence="2">Cofactor biosynthesis; FMN biosynthesis; FMN from riboflavin (ATP route): step 1/1.</text>
</comment>
<keyword evidence="6" id="KW-0285">Flavoprotein</keyword>
<evidence type="ECO:0000256" key="7">
    <source>
        <dbReference type="ARBA" id="ARBA00022643"/>
    </source>
</evidence>
<dbReference type="InterPro" id="IPR023465">
    <property type="entry name" value="Riboflavin_kinase_dom_sf"/>
</dbReference>
<keyword evidence="14" id="KW-1185">Reference proteome</keyword>
<comment type="caution">
    <text evidence="13">The sequence shown here is derived from an EMBL/GenBank/DDBJ whole genome shotgun (WGS) entry which is preliminary data.</text>
</comment>
<feature type="domain" description="Riboflavin kinase" evidence="12">
    <location>
        <begin position="23"/>
        <end position="176"/>
    </location>
</feature>
<keyword evidence="9" id="KW-0547">Nucleotide-binding</keyword>
<evidence type="ECO:0000256" key="5">
    <source>
        <dbReference type="ARBA" id="ARBA00017394"/>
    </source>
</evidence>
<organism evidence="13 14">
    <name type="scientific">Arxiozyma heterogenica</name>
    <dbReference type="NCBI Taxonomy" id="278026"/>
    <lineage>
        <taxon>Eukaryota</taxon>
        <taxon>Fungi</taxon>
        <taxon>Dikarya</taxon>
        <taxon>Ascomycota</taxon>
        <taxon>Saccharomycotina</taxon>
        <taxon>Saccharomycetes</taxon>
        <taxon>Saccharomycetales</taxon>
        <taxon>Saccharomycetaceae</taxon>
        <taxon>Arxiozyma</taxon>
    </lineage>
</organism>
<evidence type="ECO:0000313" key="14">
    <source>
        <dbReference type="Proteomes" id="UP001306508"/>
    </source>
</evidence>
<protein>
    <recommendedName>
        <fullName evidence="5">Riboflavin kinase</fullName>
        <ecNumber evidence="4">2.7.1.26</ecNumber>
    </recommendedName>
    <alternativeName>
        <fullName evidence="11">Flavin mononucleotide kinase 1</fullName>
    </alternativeName>
</protein>
<dbReference type="SUPFAM" id="SSF82114">
    <property type="entry name" value="Riboflavin kinase-like"/>
    <property type="match status" value="1"/>
</dbReference>
<dbReference type="Proteomes" id="UP001306508">
    <property type="component" value="Unassembled WGS sequence"/>
</dbReference>